<gene>
    <name evidence="1" type="ORF">B0T18DRAFT_333899</name>
</gene>
<protein>
    <submittedName>
        <fullName evidence="1">Uncharacterized protein</fullName>
    </submittedName>
</protein>
<reference evidence="1" key="1">
    <citation type="submission" date="2023-06" db="EMBL/GenBank/DDBJ databases">
        <title>Genome-scale phylogeny and comparative genomics of the fungal order Sordariales.</title>
        <authorList>
            <consortium name="Lawrence Berkeley National Laboratory"/>
            <person name="Hensen N."/>
            <person name="Bonometti L."/>
            <person name="Westerberg I."/>
            <person name="Brannstrom I.O."/>
            <person name="Guillou S."/>
            <person name="Cros-Aarteil S."/>
            <person name="Calhoun S."/>
            <person name="Haridas S."/>
            <person name="Kuo A."/>
            <person name="Mondo S."/>
            <person name="Pangilinan J."/>
            <person name="Riley R."/>
            <person name="LaButti K."/>
            <person name="Andreopoulos B."/>
            <person name="Lipzen A."/>
            <person name="Chen C."/>
            <person name="Yanf M."/>
            <person name="Daum C."/>
            <person name="Ng V."/>
            <person name="Clum A."/>
            <person name="Steindorff A."/>
            <person name="Ohm R."/>
            <person name="Martin F."/>
            <person name="Silar P."/>
            <person name="Natvig D."/>
            <person name="Lalanne C."/>
            <person name="Gautier V."/>
            <person name="Ament-velasquez S.L."/>
            <person name="Kruys A."/>
            <person name="Hutchinson M.I."/>
            <person name="Powell A.J."/>
            <person name="Barry K."/>
            <person name="Miller A.N."/>
            <person name="Grigoriev I.V."/>
            <person name="Debuchy R."/>
            <person name="Gladieux P."/>
            <person name="Thoren M.H."/>
            <person name="Johannesson H."/>
        </authorList>
    </citation>
    <scope>NUCLEOTIDE SEQUENCE</scope>
    <source>
        <strain evidence="1">SMH3187-1</strain>
    </source>
</reference>
<evidence type="ECO:0000313" key="2">
    <source>
        <dbReference type="Proteomes" id="UP001172155"/>
    </source>
</evidence>
<name>A0AA40EGW5_9PEZI</name>
<keyword evidence="2" id="KW-1185">Reference proteome</keyword>
<accession>A0AA40EGW5</accession>
<proteinExistence type="predicted"/>
<evidence type="ECO:0000313" key="1">
    <source>
        <dbReference type="EMBL" id="KAK0738097.1"/>
    </source>
</evidence>
<dbReference type="Proteomes" id="UP001172155">
    <property type="component" value="Unassembled WGS sequence"/>
</dbReference>
<organism evidence="1 2">
    <name type="scientific">Schizothecium vesticola</name>
    <dbReference type="NCBI Taxonomy" id="314040"/>
    <lineage>
        <taxon>Eukaryota</taxon>
        <taxon>Fungi</taxon>
        <taxon>Dikarya</taxon>
        <taxon>Ascomycota</taxon>
        <taxon>Pezizomycotina</taxon>
        <taxon>Sordariomycetes</taxon>
        <taxon>Sordariomycetidae</taxon>
        <taxon>Sordariales</taxon>
        <taxon>Schizotheciaceae</taxon>
        <taxon>Schizothecium</taxon>
    </lineage>
</organism>
<sequence>MTTTTTIGLQDRTRALLDSLESSGILLVEWETSLFVRLGYPLVSNGSIFLLVPDTQLQQVRFLAANVGLFPVNESTLTYDYPCEWCPLALRFPLDDLTTPKYGPSRRLVFAPFSWTGITPSDAIPITSATSKVHHSNIALQYSNITLPPYMQTVPLSVACAALVRIVARSSYGSTLRMETIESLSSVIGYALIDMSYEGDYMEIVENEVPLNEMEKKEIEDAVGVMEGWEMRKGEEWIRRELIAIMRGKKAYRDLPSEEVKPYAA</sequence>
<dbReference type="AlphaFoldDB" id="A0AA40EGW5"/>
<comment type="caution">
    <text evidence="1">The sequence shown here is derived from an EMBL/GenBank/DDBJ whole genome shotgun (WGS) entry which is preliminary data.</text>
</comment>
<dbReference type="EMBL" id="JAUKUD010000007">
    <property type="protein sequence ID" value="KAK0738097.1"/>
    <property type="molecule type" value="Genomic_DNA"/>
</dbReference>